<dbReference type="RefSeq" id="XP_003039020.1">
    <property type="nucleotide sequence ID" value="XM_003038974.1"/>
</dbReference>
<proteinExistence type="predicted"/>
<sequence>MFPITTTIDSSSPLIDYQPNTQVWRRGGWEGDKFASKYQDGTFMYCINATGATATFNFTGTEVHIYGAYRYNSGPYTRVSFRSSTRAQITSDSVTIDGVKSDYFRANGSAPAANDDQQLFQVELYGIDDLEPGTHEVIVTNEWANAPMRKAGLDHVDIDYVTFSSSVESNLSSTVQTEDAGYFSFAPQDAWMNVLGDEFNEGGEQWARLILAQLLDIDHSTSLAMSTSATVSLKFKGDRVALYGAYGQGYSPYSAQLDDGPTYTLNASRTDEPMYQQLLFKADSLDANTEHNLTLASLSDLKFSVDYAEVDTDSNPVNPHVDQLVSWIRKHSQSQDGSKERIHFDSIDINFGHQRLGHADSNFHAQLSSAQAGGIAAGSVLGAAALLLIGFLLWRQARKHKKSSTPPPSPAPERPDPQFIPYAPPASSTDHFMLAPPPSAGPTISSLSSRFLPGSSVSYSQSAYAQRSRGLPSEPEPLHYTRI</sequence>
<feature type="non-terminal residue" evidence="3">
    <location>
        <position position="483"/>
    </location>
</feature>
<feature type="transmembrane region" description="Helical" evidence="2">
    <location>
        <begin position="372"/>
        <end position="394"/>
    </location>
</feature>
<feature type="region of interest" description="Disordered" evidence="1">
    <location>
        <begin position="463"/>
        <end position="483"/>
    </location>
</feature>
<dbReference type="AlphaFoldDB" id="D8PLU9"/>
<evidence type="ECO:0000256" key="1">
    <source>
        <dbReference type="SAM" id="MobiDB-lite"/>
    </source>
</evidence>
<dbReference type="VEuPathDB" id="FungiDB:SCHCODRAFT_01186415"/>
<dbReference type="OrthoDB" id="2564234at2759"/>
<organism evidence="4">
    <name type="scientific">Schizophyllum commune (strain H4-8 / FGSC 9210)</name>
    <name type="common">Split gill fungus</name>
    <dbReference type="NCBI Taxonomy" id="578458"/>
    <lineage>
        <taxon>Eukaryota</taxon>
        <taxon>Fungi</taxon>
        <taxon>Dikarya</taxon>
        <taxon>Basidiomycota</taxon>
        <taxon>Agaricomycotina</taxon>
        <taxon>Agaricomycetes</taxon>
        <taxon>Agaricomycetidae</taxon>
        <taxon>Agaricales</taxon>
        <taxon>Schizophyllaceae</taxon>
        <taxon>Schizophyllum</taxon>
    </lineage>
</organism>
<feature type="region of interest" description="Disordered" evidence="1">
    <location>
        <begin position="400"/>
        <end position="447"/>
    </location>
</feature>
<evidence type="ECO:0000313" key="4">
    <source>
        <dbReference type="Proteomes" id="UP000007431"/>
    </source>
</evidence>
<dbReference type="KEGG" id="scm:SCHCO_01186415"/>
<dbReference type="GeneID" id="9585550"/>
<dbReference type="InParanoid" id="D8PLU9"/>
<dbReference type="Proteomes" id="UP000007431">
    <property type="component" value="Unassembled WGS sequence"/>
</dbReference>
<evidence type="ECO:0008006" key="5">
    <source>
        <dbReference type="Google" id="ProtNLM"/>
    </source>
</evidence>
<dbReference type="HOGENOM" id="CLU_565193_0_0_1"/>
<accession>D8PLU9</accession>
<reference evidence="3 4" key="1">
    <citation type="journal article" date="2010" name="Nat. Biotechnol.">
        <title>Genome sequence of the model mushroom Schizophyllum commune.</title>
        <authorList>
            <person name="Ohm R.A."/>
            <person name="de Jong J.F."/>
            <person name="Lugones L.G."/>
            <person name="Aerts A."/>
            <person name="Kothe E."/>
            <person name="Stajich J.E."/>
            <person name="de Vries R.P."/>
            <person name="Record E."/>
            <person name="Levasseur A."/>
            <person name="Baker S.E."/>
            <person name="Bartholomew K.A."/>
            <person name="Coutinho P.M."/>
            <person name="Erdmann S."/>
            <person name="Fowler T.J."/>
            <person name="Gathman A.C."/>
            <person name="Lombard V."/>
            <person name="Henrissat B."/>
            <person name="Knabe N."/>
            <person name="Kuees U."/>
            <person name="Lilly W.W."/>
            <person name="Lindquist E."/>
            <person name="Lucas S."/>
            <person name="Magnuson J.K."/>
            <person name="Piumi F."/>
            <person name="Raudaskoski M."/>
            <person name="Salamov A."/>
            <person name="Schmutz J."/>
            <person name="Schwarze F.W.M.R."/>
            <person name="vanKuyk P.A."/>
            <person name="Horton J.S."/>
            <person name="Grigoriev I.V."/>
            <person name="Woesten H.A.B."/>
        </authorList>
    </citation>
    <scope>NUCLEOTIDE SEQUENCE [LARGE SCALE GENOMIC DNA]</scope>
    <source>
        <strain evidence="4">H4-8 / FGSC 9210</strain>
    </source>
</reference>
<dbReference type="EMBL" id="GL377302">
    <property type="protein sequence ID" value="EFJ04118.1"/>
    <property type="molecule type" value="Genomic_DNA"/>
</dbReference>
<dbReference type="STRING" id="578458.D8PLU9"/>
<gene>
    <name evidence="3" type="ORF">SCHCODRAFT_104716</name>
</gene>
<evidence type="ECO:0000313" key="3">
    <source>
        <dbReference type="EMBL" id="EFJ04118.1"/>
    </source>
</evidence>
<evidence type="ECO:0000256" key="2">
    <source>
        <dbReference type="SAM" id="Phobius"/>
    </source>
</evidence>
<protein>
    <recommendedName>
        <fullName evidence="5">Transmembrane protein</fullName>
    </recommendedName>
</protein>
<dbReference type="Gene3D" id="2.60.120.260">
    <property type="entry name" value="Galactose-binding domain-like"/>
    <property type="match status" value="2"/>
</dbReference>
<keyword evidence="2" id="KW-0472">Membrane</keyword>
<keyword evidence="2" id="KW-1133">Transmembrane helix</keyword>
<name>D8PLU9_SCHCM</name>
<keyword evidence="2" id="KW-0812">Transmembrane</keyword>
<keyword evidence="4" id="KW-1185">Reference proteome</keyword>